<dbReference type="CDD" id="cd04301">
    <property type="entry name" value="NAT_SF"/>
    <property type="match status" value="1"/>
</dbReference>
<reference evidence="4" key="1">
    <citation type="submission" date="2018-08" db="EMBL/GenBank/DDBJ databases">
        <title>A genome reference for cultivated species of the human gut microbiota.</title>
        <authorList>
            <person name="Zou Y."/>
            <person name="Xue W."/>
            <person name="Luo G."/>
        </authorList>
    </citation>
    <scope>NUCLEOTIDE SEQUENCE [LARGE SCALE GENOMIC DNA]</scope>
    <source>
        <strain evidence="4">TF05-5AC</strain>
    </source>
</reference>
<dbReference type="InterPro" id="IPR050680">
    <property type="entry name" value="YpeA/RimI_acetyltransf"/>
</dbReference>
<evidence type="ECO:0000256" key="2">
    <source>
        <dbReference type="ARBA" id="ARBA00023315"/>
    </source>
</evidence>
<comment type="caution">
    <text evidence="4">The sequence shown here is derived from an EMBL/GenBank/DDBJ whole genome shotgun (WGS) entry which is preliminary data.</text>
</comment>
<dbReference type="Pfam" id="PF13527">
    <property type="entry name" value="Acetyltransf_9"/>
    <property type="match status" value="1"/>
</dbReference>
<evidence type="ECO:0000313" key="5">
    <source>
        <dbReference type="Proteomes" id="UP000260812"/>
    </source>
</evidence>
<dbReference type="AlphaFoldDB" id="A0A3E3HW15"/>
<dbReference type="InterPro" id="IPR000182">
    <property type="entry name" value="GNAT_dom"/>
</dbReference>
<dbReference type="RefSeq" id="WP_117545750.1">
    <property type="nucleotide sequence ID" value="NZ_JBKUNB010000031.1"/>
</dbReference>
<proteinExistence type="predicted"/>
<dbReference type="GeneID" id="97990331"/>
<dbReference type="EMBL" id="QVLV01000032">
    <property type="protein sequence ID" value="RGE56016.1"/>
    <property type="molecule type" value="Genomic_DNA"/>
</dbReference>
<dbReference type="Proteomes" id="UP000260812">
    <property type="component" value="Unassembled WGS sequence"/>
</dbReference>
<evidence type="ECO:0000256" key="1">
    <source>
        <dbReference type="ARBA" id="ARBA00022679"/>
    </source>
</evidence>
<dbReference type="SUPFAM" id="SSF55729">
    <property type="entry name" value="Acyl-CoA N-acyltransferases (Nat)"/>
    <property type="match status" value="1"/>
</dbReference>
<evidence type="ECO:0000313" key="4">
    <source>
        <dbReference type="EMBL" id="RGE56016.1"/>
    </source>
</evidence>
<dbReference type="InterPro" id="IPR016181">
    <property type="entry name" value="Acyl_CoA_acyltransferase"/>
</dbReference>
<keyword evidence="1 4" id="KW-0808">Transferase</keyword>
<dbReference type="PANTHER" id="PTHR43420:SF31">
    <property type="entry name" value="ACETYLTRANSFERASE"/>
    <property type="match status" value="1"/>
</dbReference>
<feature type="domain" description="N-acetyltransferase" evidence="3">
    <location>
        <begin position="1"/>
        <end position="145"/>
    </location>
</feature>
<dbReference type="GO" id="GO:0016747">
    <property type="term" value="F:acyltransferase activity, transferring groups other than amino-acyl groups"/>
    <property type="evidence" value="ECO:0007669"/>
    <property type="project" value="InterPro"/>
</dbReference>
<dbReference type="PANTHER" id="PTHR43420">
    <property type="entry name" value="ACETYLTRANSFERASE"/>
    <property type="match status" value="1"/>
</dbReference>
<organism evidence="4 5">
    <name type="scientific">Eisenbergiella massiliensis</name>
    <dbReference type="NCBI Taxonomy" id="1720294"/>
    <lineage>
        <taxon>Bacteria</taxon>
        <taxon>Bacillati</taxon>
        <taxon>Bacillota</taxon>
        <taxon>Clostridia</taxon>
        <taxon>Lachnospirales</taxon>
        <taxon>Lachnospiraceae</taxon>
        <taxon>Eisenbergiella</taxon>
    </lineage>
</organism>
<dbReference type="Gene3D" id="3.40.630.30">
    <property type="match status" value="1"/>
</dbReference>
<dbReference type="PROSITE" id="PS51186">
    <property type="entry name" value="GNAT"/>
    <property type="match status" value="1"/>
</dbReference>
<keyword evidence="5" id="KW-1185">Reference proteome</keyword>
<protein>
    <submittedName>
        <fullName evidence="4">GNAT family N-acetyltransferase</fullName>
    </submittedName>
</protein>
<keyword evidence="2" id="KW-0012">Acyltransferase</keyword>
<name>A0A3E3HW15_9FIRM</name>
<gene>
    <name evidence="4" type="ORF">DXC51_26615</name>
</gene>
<sequence>MKYKLEKNVRDTAPVRNAFNALAMQTFQLSFEGWYENGCWSQRYQPYTLMDGGTAAANVSVNLMKTRWNGQIKNYIQLGTVMTHPAYRNQGLSRYLIEEIFRDWEERCDGFYLFANETVLDFYPRFGFRRETEYQCSLPLAPSADIKRGKARRLDMDSPSGRSLLEAHYRMSNPFSLLPSLDNFNLLMFYCGSFLKDCVYYLPEYNAAAVAEQDVTSGTLLCHDIFCPPGHSLQEILSCLAPAGTQKAVLGFLPDGIPDSLLTPLSNEDDTLFTRIPKENPFDGHRLRFPDLSHA</sequence>
<accession>A0A3E3HW15</accession>
<evidence type="ECO:0000259" key="3">
    <source>
        <dbReference type="PROSITE" id="PS51186"/>
    </source>
</evidence>